<keyword evidence="1" id="KW-0472">Membrane</keyword>
<evidence type="ECO:0000313" key="3">
    <source>
        <dbReference type="Proteomes" id="UP000192356"/>
    </source>
</evidence>
<evidence type="ECO:0000256" key="1">
    <source>
        <dbReference type="SAM" id="Phobius"/>
    </source>
</evidence>
<accession>A0A1X0QCL4</accession>
<organism evidence="2 3">
    <name type="scientific">Hepatospora eriocheir</name>
    <dbReference type="NCBI Taxonomy" id="1081669"/>
    <lineage>
        <taxon>Eukaryota</taxon>
        <taxon>Fungi</taxon>
        <taxon>Fungi incertae sedis</taxon>
        <taxon>Microsporidia</taxon>
        <taxon>Hepatosporidae</taxon>
        <taxon>Hepatospora</taxon>
    </lineage>
</organism>
<feature type="transmembrane region" description="Helical" evidence="1">
    <location>
        <begin position="7"/>
        <end position="25"/>
    </location>
</feature>
<feature type="transmembrane region" description="Helical" evidence="1">
    <location>
        <begin position="41"/>
        <end position="60"/>
    </location>
</feature>
<keyword evidence="1" id="KW-1133">Transmembrane helix</keyword>
<dbReference type="Proteomes" id="UP000192356">
    <property type="component" value="Unassembled WGS sequence"/>
</dbReference>
<protein>
    <submittedName>
        <fullName evidence="2">Uncharacterized protein</fullName>
    </submittedName>
</protein>
<sequence>MCIKKVNLISILKLIEFILQIQIFYRLKMIEEVTVIKLTNYFIHLLVIFTKINRIIIAIGKAKKKTV</sequence>
<name>A0A1X0QCL4_9MICR</name>
<keyword evidence="1" id="KW-0812">Transmembrane</keyword>
<reference evidence="2 3" key="1">
    <citation type="journal article" date="2017" name="Environ. Microbiol.">
        <title>Decay of the glycolytic pathway and adaptation to intranuclear parasitism within Enterocytozoonidae microsporidia.</title>
        <authorList>
            <person name="Wiredu Boakye D."/>
            <person name="Jaroenlak P."/>
            <person name="Prachumwat A."/>
            <person name="Williams T.A."/>
            <person name="Bateman K.S."/>
            <person name="Itsathitphaisarn O."/>
            <person name="Sritunyalucksana K."/>
            <person name="Paszkiewicz K.H."/>
            <person name="Moore K.A."/>
            <person name="Stentiford G.D."/>
            <person name="Williams B.A."/>
        </authorList>
    </citation>
    <scope>NUCLEOTIDE SEQUENCE [LARGE SCALE GENOMIC DNA]</scope>
    <source>
        <strain evidence="2 3">GB1</strain>
    </source>
</reference>
<dbReference type="AlphaFoldDB" id="A0A1X0QCL4"/>
<dbReference type="VEuPathDB" id="MicrosporidiaDB:HERIO_589"/>
<comment type="caution">
    <text evidence="2">The sequence shown here is derived from an EMBL/GenBank/DDBJ whole genome shotgun (WGS) entry which is preliminary data.</text>
</comment>
<keyword evidence="3" id="KW-1185">Reference proteome</keyword>
<proteinExistence type="predicted"/>
<evidence type="ECO:0000313" key="2">
    <source>
        <dbReference type="EMBL" id="ORD97516.1"/>
    </source>
</evidence>
<gene>
    <name evidence="2" type="ORF">HERIO_589</name>
</gene>
<dbReference type="EMBL" id="LVKB01000019">
    <property type="protein sequence ID" value="ORD97516.1"/>
    <property type="molecule type" value="Genomic_DNA"/>
</dbReference>